<protein>
    <submittedName>
        <fullName evidence="2">VOC family protein</fullName>
    </submittedName>
</protein>
<keyword evidence="3" id="KW-1185">Reference proteome</keyword>
<evidence type="ECO:0000259" key="1">
    <source>
        <dbReference type="PROSITE" id="PS51819"/>
    </source>
</evidence>
<dbReference type="EMBL" id="JAATEP010000037">
    <property type="protein sequence ID" value="NJP95377.1"/>
    <property type="molecule type" value="Genomic_DNA"/>
</dbReference>
<dbReference type="InterPro" id="IPR029068">
    <property type="entry name" value="Glyas_Bleomycin-R_OHBP_Dase"/>
</dbReference>
<evidence type="ECO:0000313" key="3">
    <source>
        <dbReference type="Proteomes" id="UP000696294"/>
    </source>
</evidence>
<dbReference type="SUPFAM" id="SSF54593">
    <property type="entry name" value="Glyoxalase/Bleomycin resistance protein/Dihydroxybiphenyl dioxygenase"/>
    <property type="match status" value="2"/>
</dbReference>
<dbReference type="PANTHER" id="PTHR33993:SF10">
    <property type="entry name" value="CONSERVED PROTEIN"/>
    <property type="match status" value="1"/>
</dbReference>
<dbReference type="Gene3D" id="3.10.180.10">
    <property type="entry name" value="2,3-Dihydroxybiphenyl 1,2-Dioxygenase, domain 1"/>
    <property type="match status" value="2"/>
</dbReference>
<accession>A0ABX1BFW9</accession>
<sequence>MLTTHYLPGSPCWVDVSTPDLEASTSFYTRLFGWGSVSLGPEHRHYRFCQVDGRTVAGIRPQTPAGGAASWLTYFQVLDADSVAKAIEQAGGTVVAAPYDIEGQGRMAVFADPAGASFAVWQPGATKGLGLVTDAGSLGWVELYVPDPVGIRAFYRSVFGWRIEDLPMGDVSYPVISPAEGDESSAAAGIAQLQAGDQPHWLPYFEVPDCDGTVAQAQRLGAATQAPAMTTEGVGRMAFLADPFGARFAVITSSV</sequence>
<dbReference type="InterPro" id="IPR041581">
    <property type="entry name" value="Glyoxalase_6"/>
</dbReference>
<comment type="caution">
    <text evidence="2">The sequence shown here is derived from an EMBL/GenBank/DDBJ whole genome shotgun (WGS) entry which is preliminary data.</text>
</comment>
<gene>
    <name evidence="2" type="ORF">HCN51_39090</name>
</gene>
<dbReference type="PANTHER" id="PTHR33993">
    <property type="entry name" value="GLYOXALASE-RELATED"/>
    <property type="match status" value="1"/>
</dbReference>
<proteinExistence type="predicted"/>
<organism evidence="2 3">
    <name type="scientific">Nonomuraea composti</name>
    <dbReference type="NCBI Taxonomy" id="2720023"/>
    <lineage>
        <taxon>Bacteria</taxon>
        <taxon>Bacillati</taxon>
        <taxon>Actinomycetota</taxon>
        <taxon>Actinomycetes</taxon>
        <taxon>Streptosporangiales</taxon>
        <taxon>Streptosporangiaceae</taxon>
        <taxon>Nonomuraea</taxon>
    </lineage>
</organism>
<dbReference type="InterPro" id="IPR004360">
    <property type="entry name" value="Glyas_Fos-R_dOase_dom"/>
</dbReference>
<dbReference type="InterPro" id="IPR052164">
    <property type="entry name" value="Anthracycline_SecMetBiosynth"/>
</dbReference>
<dbReference type="InterPro" id="IPR037523">
    <property type="entry name" value="VOC_core"/>
</dbReference>
<name>A0ABX1BFW9_9ACTN</name>
<dbReference type="Proteomes" id="UP000696294">
    <property type="component" value="Unassembled WGS sequence"/>
</dbReference>
<feature type="domain" description="VOC" evidence="1">
    <location>
        <begin position="137"/>
        <end position="253"/>
    </location>
</feature>
<feature type="domain" description="VOC" evidence="1">
    <location>
        <begin position="10"/>
        <end position="123"/>
    </location>
</feature>
<dbReference type="PROSITE" id="PS51819">
    <property type="entry name" value="VOC"/>
    <property type="match status" value="2"/>
</dbReference>
<dbReference type="CDD" id="cd07247">
    <property type="entry name" value="SgaA_N_like"/>
    <property type="match status" value="2"/>
</dbReference>
<dbReference type="Pfam" id="PF18029">
    <property type="entry name" value="Glyoxalase_6"/>
    <property type="match status" value="1"/>
</dbReference>
<evidence type="ECO:0000313" key="2">
    <source>
        <dbReference type="EMBL" id="NJP95377.1"/>
    </source>
</evidence>
<dbReference type="Pfam" id="PF00903">
    <property type="entry name" value="Glyoxalase"/>
    <property type="match status" value="1"/>
</dbReference>
<dbReference type="RefSeq" id="WP_168017060.1">
    <property type="nucleotide sequence ID" value="NZ_JAATEP010000037.1"/>
</dbReference>
<reference evidence="2 3" key="1">
    <citation type="submission" date="2020-03" db="EMBL/GenBank/DDBJ databases">
        <title>WGS of actinomycetes isolated from Thailand.</title>
        <authorList>
            <person name="Thawai C."/>
        </authorList>
    </citation>
    <scope>NUCLEOTIDE SEQUENCE [LARGE SCALE GENOMIC DNA]</scope>
    <source>
        <strain evidence="2 3">FMUSA5-5</strain>
    </source>
</reference>